<dbReference type="AlphaFoldDB" id="A0A1I4NFA5"/>
<gene>
    <name evidence="1" type="ORF">SAMN04487943_108175</name>
</gene>
<keyword evidence="2" id="KW-1185">Reference proteome</keyword>
<protein>
    <submittedName>
        <fullName evidence="1">Uncharacterized protein</fullName>
    </submittedName>
</protein>
<evidence type="ECO:0000313" key="2">
    <source>
        <dbReference type="Proteomes" id="UP000198565"/>
    </source>
</evidence>
<dbReference type="EMBL" id="FOTR01000008">
    <property type="protein sequence ID" value="SFM14252.1"/>
    <property type="molecule type" value="Genomic_DNA"/>
</dbReference>
<dbReference type="InterPro" id="IPR038765">
    <property type="entry name" value="Papain-like_cys_pep_sf"/>
</dbReference>
<reference evidence="2" key="1">
    <citation type="submission" date="2016-10" db="EMBL/GenBank/DDBJ databases">
        <authorList>
            <person name="Varghese N."/>
            <person name="Submissions S."/>
        </authorList>
    </citation>
    <scope>NUCLEOTIDE SEQUENCE [LARGE SCALE GENOMIC DNA]</scope>
    <source>
        <strain evidence="2">CGMCC 1.4250</strain>
    </source>
</reference>
<accession>A0A1I4NFA5</accession>
<evidence type="ECO:0000313" key="1">
    <source>
        <dbReference type="EMBL" id="SFM14252.1"/>
    </source>
</evidence>
<name>A0A1I4NFA5_9BACI</name>
<sequence length="80" mass="9575">MNTNPGWVRDYLKYIQVPVKSPSYEYLTEICTAHLNKIPFENISTLLQYRDYLKMDGIFLKKKSLYINYLPIIWVELVMP</sequence>
<dbReference type="Gene3D" id="3.30.2140.10">
    <property type="entry name" value="Arylamine N-acetyltransferase"/>
    <property type="match status" value="1"/>
</dbReference>
<proteinExistence type="predicted"/>
<organism evidence="1 2">
    <name type="scientific">Gracilibacillus orientalis</name>
    <dbReference type="NCBI Taxonomy" id="334253"/>
    <lineage>
        <taxon>Bacteria</taxon>
        <taxon>Bacillati</taxon>
        <taxon>Bacillota</taxon>
        <taxon>Bacilli</taxon>
        <taxon>Bacillales</taxon>
        <taxon>Bacillaceae</taxon>
        <taxon>Gracilibacillus</taxon>
    </lineage>
</organism>
<dbReference type="SUPFAM" id="SSF54001">
    <property type="entry name" value="Cysteine proteinases"/>
    <property type="match status" value="1"/>
</dbReference>
<dbReference type="Proteomes" id="UP000198565">
    <property type="component" value="Unassembled WGS sequence"/>
</dbReference>
<dbReference type="STRING" id="334253.SAMN04487943_108175"/>